<sequence length="326" mass="35469">MKAVAIGGGTGLSTLLKGLKREVGETIDELSAIVTVADSGGSTGRLRKIYNIPAPGDIRNCIVALSESEDIMQSLFQYRFRGDGLGGHAFGNLFLTALTDITGSFLEAVKLTSQILRTKGNIIPSTIEDVHLVARFSDGTVVEGEEEITEYGKKGVAKIEEIWIEPESAKAPIEAIAAIEKANIILFGPGSLYTSIIPNLLIKDIRKAVNRSPALKVLIVNAMTQPGETDEFTAYDHMKTFLKFTGLKGIDAVIVNTKMPSGDILKRYLEQGQEPVTPDIAKIAREGVKVFAEDLIGDKDNFVRHDPDRLTDLIVKIVRNEVFSEL</sequence>
<dbReference type="Gene3D" id="3.40.50.10680">
    <property type="entry name" value="CofD-like domains"/>
    <property type="match status" value="1"/>
</dbReference>
<dbReference type="PANTHER" id="PTHR30135">
    <property type="entry name" value="UNCHARACTERIZED PROTEIN YVCK-RELATED"/>
    <property type="match status" value="1"/>
</dbReference>
<dbReference type="PANTHER" id="PTHR30135:SF3">
    <property type="entry name" value="GLUCONEOGENESIS FACTOR-RELATED"/>
    <property type="match status" value="1"/>
</dbReference>
<dbReference type="SUPFAM" id="SSF142338">
    <property type="entry name" value="CofD-like"/>
    <property type="match status" value="1"/>
</dbReference>
<dbReference type="Proteomes" id="UP000267841">
    <property type="component" value="Unassembled WGS sequence"/>
</dbReference>
<dbReference type="AlphaFoldDB" id="A0A497XX22"/>
<reference evidence="3 4" key="1">
    <citation type="submission" date="2018-10" db="EMBL/GenBank/DDBJ databases">
        <title>Genomic Encyclopedia of Archaeal and Bacterial Type Strains, Phase II (KMG-II): from individual species to whole genera.</title>
        <authorList>
            <person name="Goeker M."/>
        </authorList>
    </citation>
    <scope>NUCLEOTIDE SEQUENCE [LARGE SCALE GENOMIC DNA]</scope>
    <source>
        <strain evidence="3 4">DSM 16510</strain>
    </source>
</reference>
<comment type="similarity">
    <text evidence="2">Belongs to the gluconeogenesis factor family.</text>
</comment>
<accession>A0A497XX22</accession>
<dbReference type="InterPro" id="IPR010119">
    <property type="entry name" value="Gluconeogen_factor"/>
</dbReference>
<evidence type="ECO:0000256" key="2">
    <source>
        <dbReference type="HAMAP-Rule" id="MF_00973"/>
    </source>
</evidence>
<dbReference type="GO" id="GO:0005737">
    <property type="term" value="C:cytoplasm"/>
    <property type="evidence" value="ECO:0007669"/>
    <property type="project" value="UniProtKB-SubCell"/>
</dbReference>
<comment type="subcellular location">
    <subcellularLocation>
        <location evidence="2">Cytoplasm</location>
    </subcellularLocation>
</comment>
<dbReference type="GO" id="GO:0043743">
    <property type="term" value="F:LPPG:FO 2-phospho-L-lactate transferase activity"/>
    <property type="evidence" value="ECO:0007669"/>
    <property type="project" value="InterPro"/>
</dbReference>
<dbReference type="NCBIfam" id="TIGR01826">
    <property type="entry name" value="CofD_related"/>
    <property type="match status" value="1"/>
</dbReference>
<dbReference type="CDD" id="cd07187">
    <property type="entry name" value="YvcK_like"/>
    <property type="match status" value="1"/>
</dbReference>
<dbReference type="Pfam" id="PF01933">
    <property type="entry name" value="CofD"/>
    <property type="match status" value="1"/>
</dbReference>
<dbReference type="InterPro" id="IPR002882">
    <property type="entry name" value="CofD"/>
</dbReference>
<evidence type="ECO:0000256" key="1">
    <source>
        <dbReference type="ARBA" id="ARBA00022490"/>
    </source>
</evidence>
<evidence type="ECO:0000313" key="4">
    <source>
        <dbReference type="Proteomes" id="UP000267841"/>
    </source>
</evidence>
<dbReference type="HAMAP" id="MF_00973">
    <property type="entry name" value="Gluconeogen_factor"/>
    <property type="match status" value="1"/>
</dbReference>
<name>A0A497XX22_9AQUI</name>
<comment type="function">
    <text evidence="2">Required for morphogenesis under gluconeogenic growth conditions.</text>
</comment>
<dbReference type="OrthoDB" id="9783842at2"/>
<keyword evidence="1 2" id="KW-0963">Cytoplasm</keyword>
<dbReference type="RefSeq" id="WP_121012520.1">
    <property type="nucleotide sequence ID" value="NZ_RCCJ01000001.1"/>
</dbReference>
<dbReference type="GO" id="GO:0008360">
    <property type="term" value="P:regulation of cell shape"/>
    <property type="evidence" value="ECO:0007669"/>
    <property type="project" value="UniProtKB-UniRule"/>
</dbReference>
<keyword evidence="4" id="KW-1185">Reference proteome</keyword>
<protein>
    <recommendedName>
        <fullName evidence="2">Putative gluconeogenesis factor</fullName>
    </recommendedName>
</protein>
<gene>
    <name evidence="3" type="ORF">BCF55_1612</name>
</gene>
<dbReference type="EMBL" id="RCCJ01000001">
    <property type="protein sequence ID" value="RLJ71313.1"/>
    <property type="molecule type" value="Genomic_DNA"/>
</dbReference>
<dbReference type="InterPro" id="IPR038136">
    <property type="entry name" value="CofD-like_dom_sf"/>
</dbReference>
<proteinExistence type="inferred from homology"/>
<comment type="caution">
    <text evidence="3">The sequence shown here is derived from an EMBL/GenBank/DDBJ whole genome shotgun (WGS) entry which is preliminary data.</text>
</comment>
<evidence type="ECO:0000313" key="3">
    <source>
        <dbReference type="EMBL" id="RLJ71313.1"/>
    </source>
</evidence>
<organism evidence="3 4">
    <name type="scientific">Hydrogenivirga caldilitoris</name>
    <dbReference type="NCBI Taxonomy" id="246264"/>
    <lineage>
        <taxon>Bacteria</taxon>
        <taxon>Pseudomonadati</taxon>
        <taxon>Aquificota</taxon>
        <taxon>Aquificia</taxon>
        <taxon>Aquificales</taxon>
        <taxon>Aquificaceae</taxon>
        <taxon>Hydrogenivirga</taxon>
    </lineage>
</organism>